<dbReference type="OrthoDB" id="4188698at2759"/>
<feature type="region of interest" description="Disordered" evidence="1">
    <location>
        <begin position="133"/>
        <end position="177"/>
    </location>
</feature>
<evidence type="ECO:0000313" key="4">
    <source>
        <dbReference type="Proteomes" id="UP000002499"/>
    </source>
</evidence>
<sequence>MAEQHYRDRSFSEEMLLGCTQHRWAVAVRVMLMLVTLGISELVRGEDGWCACCYSSPQGEVEPMAQRGHYMTRTRTGTQSSSAGDIGSRGANGHGIPQYPVSAYGPGEGDMGNLGANIQGIPQYPVSAYGPTEPEPQTTQTMVRQDTSPFPWTGNTIPERTSPSPQQAVAAPFFHDG</sequence>
<dbReference type="Proteomes" id="UP000002499">
    <property type="component" value="Unassembled WGS sequence"/>
</dbReference>
<feature type="chain" id="PRO_5003235070" evidence="2">
    <location>
        <begin position="46"/>
        <end position="177"/>
    </location>
</feature>
<protein>
    <submittedName>
        <fullName evidence="3">Uncharacterized protein</fullName>
    </submittedName>
</protein>
<dbReference type="GeneID" id="19249687"/>
<feature type="signal peptide" evidence="2">
    <location>
        <begin position="1"/>
        <end position="45"/>
    </location>
</feature>
<reference evidence="3 4" key="1">
    <citation type="journal article" date="2011" name="PLoS Genet.">
        <title>Genome sequencing and comparative transcriptomics of the model entomopathogenic fungi Metarhizium anisopliae and M. acridum.</title>
        <authorList>
            <person name="Gao Q."/>
            <person name="Jin K."/>
            <person name="Ying S.H."/>
            <person name="Zhang Y."/>
            <person name="Xiao G."/>
            <person name="Shang Y."/>
            <person name="Duan Z."/>
            <person name="Hu X."/>
            <person name="Xie X.Q."/>
            <person name="Zhou G."/>
            <person name="Peng G."/>
            <person name="Luo Z."/>
            <person name="Huang W."/>
            <person name="Wang B."/>
            <person name="Fang W."/>
            <person name="Wang S."/>
            <person name="Zhong Y."/>
            <person name="Ma L.J."/>
            <person name="St Leger R.J."/>
            <person name="Zhao G.P."/>
            <person name="Pei Y."/>
            <person name="Feng M.G."/>
            <person name="Xia Y."/>
            <person name="Wang C."/>
        </authorList>
    </citation>
    <scope>NUCLEOTIDE SEQUENCE [LARGE SCALE GENOMIC DNA]</scope>
    <source>
        <strain evidence="3 4">CQMa 102</strain>
    </source>
</reference>
<accession>E9E678</accession>
<name>E9E678_METAQ</name>
<dbReference type="HOGENOM" id="CLU_1518219_0_0_1"/>
<keyword evidence="2" id="KW-0732">Signal</keyword>
<keyword evidence="4" id="KW-1185">Reference proteome</keyword>
<dbReference type="KEGG" id="maw:19249687"/>
<proteinExistence type="predicted"/>
<organism evidence="4">
    <name type="scientific">Metarhizium acridum (strain CQMa 102)</name>
    <dbReference type="NCBI Taxonomy" id="655827"/>
    <lineage>
        <taxon>Eukaryota</taxon>
        <taxon>Fungi</taxon>
        <taxon>Dikarya</taxon>
        <taxon>Ascomycota</taxon>
        <taxon>Pezizomycotina</taxon>
        <taxon>Sordariomycetes</taxon>
        <taxon>Hypocreomycetidae</taxon>
        <taxon>Hypocreales</taxon>
        <taxon>Clavicipitaceae</taxon>
        <taxon>Metarhizium</taxon>
    </lineage>
</organism>
<gene>
    <name evidence="3" type="ORF">MAC_05376</name>
</gene>
<dbReference type="EMBL" id="GL698509">
    <property type="protein sequence ID" value="EFY88611.1"/>
    <property type="molecule type" value="Genomic_DNA"/>
</dbReference>
<dbReference type="RefSeq" id="XP_007811716.1">
    <property type="nucleotide sequence ID" value="XM_007813525.1"/>
</dbReference>
<dbReference type="AlphaFoldDB" id="E9E678"/>
<dbReference type="STRING" id="655827.E9E678"/>
<evidence type="ECO:0000256" key="1">
    <source>
        <dbReference type="SAM" id="MobiDB-lite"/>
    </source>
</evidence>
<feature type="compositionally biased region" description="Polar residues" evidence="1">
    <location>
        <begin position="142"/>
        <end position="167"/>
    </location>
</feature>
<dbReference type="InParanoid" id="E9E678"/>
<evidence type="ECO:0000256" key="2">
    <source>
        <dbReference type="SAM" id="SignalP"/>
    </source>
</evidence>
<evidence type="ECO:0000313" key="3">
    <source>
        <dbReference type="EMBL" id="EFY88611.1"/>
    </source>
</evidence>